<evidence type="ECO:0008006" key="3">
    <source>
        <dbReference type="Google" id="ProtNLM"/>
    </source>
</evidence>
<accession>A0A087GEP0</accession>
<dbReference type="PANTHER" id="PTHR32011:SF7">
    <property type="entry name" value="KNR4_SMI1-LIKE DOMAIN-CONTAINING PROTEIN"/>
    <property type="match status" value="1"/>
</dbReference>
<reference evidence="2" key="1">
    <citation type="journal article" date="2015" name="Nat. Plants">
        <title>Genome expansion of Arabis alpina linked with retrotransposition and reduced symmetric DNA methylation.</title>
        <authorList>
            <person name="Willing E.M."/>
            <person name="Rawat V."/>
            <person name="Mandakova T."/>
            <person name="Maumus F."/>
            <person name="James G.V."/>
            <person name="Nordstroem K.J."/>
            <person name="Becker C."/>
            <person name="Warthmann N."/>
            <person name="Chica C."/>
            <person name="Szarzynska B."/>
            <person name="Zytnicki M."/>
            <person name="Albani M.C."/>
            <person name="Kiefer C."/>
            <person name="Bergonzi S."/>
            <person name="Castaings L."/>
            <person name="Mateos J.L."/>
            <person name="Berns M.C."/>
            <person name="Bujdoso N."/>
            <person name="Piofczyk T."/>
            <person name="de Lorenzo L."/>
            <person name="Barrero-Sicilia C."/>
            <person name="Mateos I."/>
            <person name="Piednoel M."/>
            <person name="Hagmann J."/>
            <person name="Chen-Min-Tao R."/>
            <person name="Iglesias-Fernandez R."/>
            <person name="Schuster S.C."/>
            <person name="Alonso-Blanco C."/>
            <person name="Roudier F."/>
            <person name="Carbonero P."/>
            <person name="Paz-Ares J."/>
            <person name="Davis S.J."/>
            <person name="Pecinka A."/>
            <person name="Quesneville H."/>
            <person name="Colot V."/>
            <person name="Lysak M.A."/>
            <person name="Weigel D."/>
            <person name="Coupland G."/>
            <person name="Schneeberger K."/>
        </authorList>
    </citation>
    <scope>NUCLEOTIDE SEQUENCE [LARGE SCALE GENOMIC DNA]</scope>
    <source>
        <strain evidence="2">cv. Pajares</strain>
    </source>
</reference>
<name>A0A087GEP0_ARAAL</name>
<gene>
    <name evidence="1" type="ordered locus">AALP_Aa8g503800</name>
</gene>
<protein>
    <recommendedName>
        <fullName evidence="3">Knr4/Smi1-like domain-containing protein</fullName>
    </recommendedName>
</protein>
<dbReference type="Gramene" id="KFK28342">
    <property type="protein sequence ID" value="KFK28342"/>
    <property type="gene ID" value="AALP_AA8G503800"/>
</dbReference>
<dbReference type="AlphaFoldDB" id="A0A087GEP0"/>
<evidence type="ECO:0000313" key="2">
    <source>
        <dbReference type="Proteomes" id="UP000029120"/>
    </source>
</evidence>
<dbReference type="eggNOG" id="ENOG502QWDH">
    <property type="taxonomic scope" value="Eukaryota"/>
</dbReference>
<dbReference type="PANTHER" id="PTHR32011">
    <property type="entry name" value="OS08G0472400 PROTEIN"/>
    <property type="match status" value="1"/>
</dbReference>
<dbReference type="OrthoDB" id="1888829at2759"/>
<dbReference type="Proteomes" id="UP000029120">
    <property type="component" value="Chromosome 8"/>
</dbReference>
<dbReference type="OMA" id="WCKERPR"/>
<proteinExistence type="predicted"/>
<evidence type="ECO:0000313" key="1">
    <source>
        <dbReference type="EMBL" id="KFK28342.1"/>
    </source>
</evidence>
<organism evidence="1 2">
    <name type="scientific">Arabis alpina</name>
    <name type="common">Alpine rock-cress</name>
    <dbReference type="NCBI Taxonomy" id="50452"/>
    <lineage>
        <taxon>Eukaryota</taxon>
        <taxon>Viridiplantae</taxon>
        <taxon>Streptophyta</taxon>
        <taxon>Embryophyta</taxon>
        <taxon>Tracheophyta</taxon>
        <taxon>Spermatophyta</taxon>
        <taxon>Magnoliopsida</taxon>
        <taxon>eudicotyledons</taxon>
        <taxon>Gunneridae</taxon>
        <taxon>Pentapetalae</taxon>
        <taxon>rosids</taxon>
        <taxon>malvids</taxon>
        <taxon>Brassicales</taxon>
        <taxon>Brassicaceae</taxon>
        <taxon>Arabideae</taxon>
        <taxon>Arabis</taxon>
    </lineage>
</organism>
<dbReference type="EMBL" id="CM002876">
    <property type="protein sequence ID" value="KFK28342.1"/>
    <property type="molecule type" value="Genomic_DNA"/>
</dbReference>
<keyword evidence="2" id="KW-1185">Reference proteome</keyword>
<sequence>MVDVDQRTTSLPPAHAAGLRRLSARAAAPTTPTIRNSLLSLSPFADKVITHLKNSNIQIQPGLTDSELTRIEAEFSFTFPPDLRVILSSGLSITAGFPDWRSPGARLHLRAMIDLPIASVSFQIAKNSLWCKSWGLKPPDPEKALRVARNALKKAPLMVPVYDHCYIPCNPNLAGNPVFFIDETRIFCCGSDLSEFFERESAFRSSKQRSTGSSSSSLTRRRSLDSGRVNGSRWVEFWSEAARNSVSSSSSSSSCSSSSSELLRTETPKWVNQYVNRIGSVLRGGGWSETDIDEIIHVSASDFFEGEMVILDNRAVLDVLLLKAGRLSESLRKSGWSSEEVSDTIGFDFRPEKEMKPVKQLSPAVVKRIEQLTEWVSQSL</sequence>